<dbReference type="EMBL" id="MN175499">
    <property type="protein sequence ID" value="QID06185.1"/>
    <property type="molecule type" value="Genomic_DNA"/>
</dbReference>
<evidence type="ECO:0000313" key="1">
    <source>
        <dbReference type="EMBL" id="QID06185.1"/>
    </source>
</evidence>
<sequence>MDFKNELYNRLLSEDNINYLVGIILSKYRISEKAAPKCHKMIHNNFLTYLNNINRYPQNNDELLQAINFLNQKCHDDFITYLSNKYPKLNLSRTPTVTDPITEKYPVTRSNEQTYYDTTESNITIITQDEYDNLVKKNKPDVSKSDDFFSYLTNPLVLQMFSIITNQNIKHDIKQDTKPDLVFDEILDYEQVQKLLPNKNNVVQKMENKEHITNIVKQPIKKETPDLKIEDSQNDSSIEKNDDIDIDKIQNLDPLNLTTEDLLFLKNEAKKSTVLKNKYIKEGNHDMIIQIENKNNIIRDKITKHRQKLDSDVTNTKNKLSTITKSLDSGNNTNNMDELNLEIDPTIEIDEIKNNNYSDLKDIKIELKKEKKITEITLVNYYLPSNKKNITRFNNKFSIYFNNGIARIMIQPGFYTLDTLFECITSQASYLKFSVDKNNIITISNTYDMEFDLVCDKIEETILPILGFRDKIDKYKQNTSYTGSTSYNLDIDKIYFSLSGTAMEPFEVEPDKEMTPNKIIKKSRTGLTLKYLILNFKNSLDQYYDFDDKFKICLKITYANN</sequence>
<proteinExistence type="predicted"/>
<name>A0A6G6ABG3_9VIRU</name>
<reference evidence="1" key="1">
    <citation type="submission" date="2019-07" db="EMBL/GenBank/DDBJ databases">
        <title>The discovery of a new lineage B mimivirus raises questions about particles surface fibrils.</title>
        <authorList>
            <person name="Silva L.K.S."/>
            <person name="Rodrigues R.A.L."/>
            <person name="Andrade A.C.S.P."/>
            <person name="Hikida H."/>
            <person name="Andreani J."/>
            <person name="Levasseur A."/>
            <person name="La Scola B."/>
            <person name="Abrahao J.S."/>
        </authorList>
    </citation>
    <scope>NUCLEOTIDE SEQUENCE</scope>
    <source>
        <strain evidence="1">B60</strain>
    </source>
</reference>
<organism evidence="1">
    <name type="scientific">Borely moumouvirus</name>
    <dbReference type="NCBI Taxonomy" id="2712067"/>
    <lineage>
        <taxon>Viruses</taxon>
        <taxon>Varidnaviria</taxon>
        <taxon>Bamfordvirae</taxon>
        <taxon>Nucleocytoviricota</taxon>
        <taxon>Megaviricetes</taxon>
        <taxon>Imitervirales</taxon>
        <taxon>Mimiviridae</taxon>
        <taxon>Megamimivirinae</taxon>
        <taxon>Moumouvirus</taxon>
    </lineage>
</organism>
<protein>
    <submittedName>
        <fullName evidence="1">Uncharacterized protein</fullName>
    </submittedName>
</protein>
<accession>A0A6G6ABG3</accession>